<dbReference type="CDD" id="cd00093">
    <property type="entry name" value="HTH_XRE"/>
    <property type="match status" value="1"/>
</dbReference>
<feature type="region of interest" description="Disordered" evidence="1">
    <location>
        <begin position="433"/>
        <end position="534"/>
    </location>
</feature>
<feature type="region of interest" description="Disordered" evidence="1">
    <location>
        <begin position="1"/>
        <end position="23"/>
    </location>
</feature>
<feature type="compositionally biased region" description="Pro residues" evidence="1">
    <location>
        <begin position="1"/>
        <end position="10"/>
    </location>
</feature>
<comment type="caution">
    <text evidence="2">The sequence shown here is derived from an EMBL/GenBank/DDBJ whole genome shotgun (WGS) entry which is preliminary data.</text>
</comment>
<reference evidence="2 3" key="1">
    <citation type="submission" date="2019-02" db="EMBL/GenBank/DDBJ databases">
        <title>Kribbella capetownensis sp. nov. and Kribbella speibonae sp. nov., isolated from soil.</title>
        <authorList>
            <person name="Curtis S.M."/>
            <person name="Norton I."/>
            <person name="Everest G.J."/>
            <person name="Meyers P.R."/>
        </authorList>
    </citation>
    <scope>NUCLEOTIDE SEQUENCE [LARGE SCALE GENOMIC DNA]</scope>
    <source>
        <strain evidence="2 3">SK5</strain>
    </source>
</reference>
<feature type="compositionally biased region" description="Low complexity" evidence="1">
    <location>
        <begin position="481"/>
        <end position="504"/>
    </location>
</feature>
<dbReference type="EMBL" id="SJJY01000013">
    <property type="protein sequence ID" value="TCC16643.1"/>
    <property type="molecule type" value="Genomic_DNA"/>
</dbReference>
<accession>A0ABY1ZT24</accession>
<gene>
    <name evidence="2" type="ORF">E0H58_39950</name>
</gene>
<keyword evidence="3" id="KW-1185">Reference proteome</keyword>
<organism evidence="2 3">
    <name type="scientific">Kribbella speibonae</name>
    <dbReference type="NCBI Taxonomy" id="1572660"/>
    <lineage>
        <taxon>Bacteria</taxon>
        <taxon>Bacillati</taxon>
        <taxon>Actinomycetota</taxon>
        <taxon>Actinomycetes</taxon>
        <taxon>Propionibacteriales</taxon>
        <taxon>Kribbellaceae</taxon>
        <taxon>Kribbella</taxon>
    </lineage>
</organism>
<sequence>MTWLPPPPSSPRSLQRRRRRTSASLGCHWAAASRRTRMPRHEVGLGERPQHLREFAEALRDVRRQSGLTLKQLAILTHYAESTLSRLTNALGVPPWPPVEAFLIACGGADIDRWKNLWEATRLQHELFVSEGVTEAPTSKIAQAVRKQELEYVTSAERPATLSAFLQKAETAQDLVRAIRMLGERTGTVSLRQMEARCQTVHVRIAKSTIRDWLAGERRPTKLDQLVTALGATIAEQRHFAQALERVWAQNPPVLQLSLPPRWDQIGTKRGGHCIILRLVSDRALLGGLAAVLAKSEGQSAAAREILGVSVGPEHATIDNLVLLPEVRRKGEFEIGLWVSAPLKVASQTVELSLQLKTTDQQGWPTRLKLHLPAYTPPPPTDLVVKEPEIPPAVTRRKAEILAVKTPASPRRAARRAVIPTVKGGGVGLPLLAGIPDPAPRRPASSWASREPRWETPLMVAQAAAPSDAKEAGVTSPVPEATATGTSKATATATSPATAMAPPAEGNLYQPKHRRPVPRRSLVQRLLRWSDDED</sequence>
<dbReference type="InterPro" id="IPR010982">
    <property type="entry name" value="Lambda_DNA-bd_dom_sf"/>
</dbReference>
<dbReference type="Proteomes" id="UP000292385">
    <property type="component" value="Unassembled WGS sequence"/>
</dbReference>
<proteinExistence type="predicted"/>
<dbReference type="SUPFAM" id="SSF47413">
    <property type="entry name" value="lambda repressor-like DNA-binding domains"/>
    <property type="match status" value="1"/>
</dbReference>
<name>A0ABY1ZT24_9ACTN</name>
<evidence type="ECO:0000313" key="2">
    <source>
        <dbReference type="EMBL" id="TCC16643.1"/>
    </source>
</evidence>
<evidence type="ECO:0000313" key="3">
    <source>
        <dbReference type="Proteomes" id="UP000292385"/>
    </source>
</evidence>
<protein>
    <submittedName>
        <fullName evidence="2">XRE family transcriptional regulator</fullName>
    </submittedName>
</protein>
<evidence type="ECO:0000256" key="1">
    <source>
        <dbReference type="SAM" id="MobiDB-lite"/>
    </source>
</evidence>
<dbReference type="Pfam" id="PF13560">
    <property type="entry name" value="HTH_31"/>
    <property type="match status" value="1"/>
</dbReference>
<dbReference type="InterPro" id="IPR001387">
    <property type="entry name" value="Cro/C1-type_HTH"/>
</dbReference>